<dbReference type="Pfam" id="PF00232">
    <property type="entry name" value="Glyco_hydro_1"/>
    <property type="match status" value="1"/>
</dbReference>
<dbReference type="PANTHER" id="PTHR10353">
    <property type="entry name" value="GLYCOSYL HYDROLASE"/>
    <property type="match status" value="1"/>
</dbReference>
<dbReference type="PROSITE" id="PS00653">
    <property type="entry name" value="GLYCOSYL_HYDROL_F1_2"/>
    <property type="match status" value="1"/>
</dbReference>
<dbReference type="InterPro" id="IPR033132">
    <property type="entry name" value="GH_1_N_CS"/>
</dbReference>
<dbReference type="Gene3D" id="3.20.20.80">
    <property type="entry name" value="Glycosidases"/>
    <property type="match status" value="1"/>
</dbReference>
<evidence type="ECO:0000256" key="6">
    <source>
        <dbReference type="RuleBase" id="RU004468"/>
    </source>
</evidence>
<name>A0A9D2CLZ1_9LACO</name>
<sequence length="499" mass="57930">MVIKYFLWRYLKLNNKRGNFILALKSDFLWGGAVAAHQVEGAWNEDGKGDSIADHLTSGSVNQGRCITPIISRDNVYPNHFGINLYHSYKNDIKLFADLGLKCFRTSIAWTRIYPNGDDDVPNESGLDFYDNLFDELNKNGIEPIVTLSHFEMPYGLVKKYGGWKNRKLIDFFVKFAQTVFKRYKHKVKYWMTFNEINNQSDFQSKLALYSNSGIMGCSLKDSEKIMYQAAHYELVASARTVITGHEINPNFKIGCMLAMAPIYPSTPNPKDIFKAERANQARYWFGDIQCLGIYPEWLKIYQKQSNWNLDITQSDLDILKKGTVDYIGLSYYMSMTVEADNHEDPYYTFYEEKNKIKNKYLKESEWGWQIDPIGLRFSLNWLNDRYHKPLFIVENGLGARDTVSNKNEIHDQYRINYLKAHILEMEKAIIYDGIDIVGYTPWGIIDLISAGTGEMSKRYGLIYVDQNNKGYGTGKRLLKDSYYWYQALIKNNGIKLEE</sequence>
<evidence type="ECO:0000256" key="2">
    <source>
        <dbReference type="ARBA" id="ARBA00022801"/>
    </source>
</evidence>
<proteinExistence type="inferred from homology"/>
<dbReference type="GO" id="GO:0005829">
    <property type="term" value="C:cytosol"/>
    <property type="evidence" value="ECO:0007669"/>
    <property type="project" value="TreeGrafter"/>
</dbReference>
<dbReference type="InterPro" id="IPR018120">
    <property type="entry name" value="Glyco_hydro_1_AS"/>
</dbReference>
<organism evidence="7 8">
    <name type="scientific">Candidatus Companilactobacillus pullicola</name>
    <dbReference type="NCBI Taxonomy" id="2838523"/>
    <lineage>
        <taxon>Bacteria</taxon>
        <taxon>Bacillati</taxon>
        <taxon>Bacillota</taxon>
        <taxon>Bacilli</taxon>
        <taxon>Lactobacillales</taxon>
        <taxon>Lactobacillaceae</taxon>
        <taxon>Companilactobacillus</taxon>
    </lineage>
</organism>
<dbReference type="EC" id="3.2.1.86" evidence="7"/>
<reference evidence="7" key="2">
    <citation type="submission" date="2021-04" db="EMBL/GenBank/DDBJ databases">
        <authorList>
            <person name="Gilroy R."/>
        </authorList>
    </citation>
    <scope>NUCLEOTIDE SEQUENCE</scope>
    <source>
        <strain evidence="7">3204</strain>
    </source>
</reference>
<protein>
    <submittedName>
        <fullName evidence="7">6-phospho-beta-glucosidase</fullName>
        <ecNumber evidence="7">3.2.1.86</ecNumber>
    </submittedName>
</protein>
<evidence type="ECO:0000256" key="5">
    <source>
        <dbReference type="RuleBase" id="RU003690"/>
    </source>
</evidence>
<accession>A0A9D2CLZ1</accession>
<reference evidence="7" key="1">
    <citation type="journal article" date="2021" name="PeerJ">
        <title>Extensive microbial diversity within the chicken gut microbiome revealed by metagenomics and culture.</title>
        <authorList>
            <person name="Gilroy R."/>
            <person name="Ravi A."/>
            <person name="Getino M."/>
            <person name="Pursley I."/>
            <person name="Horton D.L."/>
            <person name="Alikhan N.F."/>
            <person name="Baker D."/>
            <person name="Gharbi K."/>
            <person name="Hall N."/>
            <person name="Watson M."/>
            <person name="Adriaenssens E.M."/>
            <person name="Foster-Nyarko E."/>
            <person name="Jarju S."/>
            <person name="Secka A."/>
            <person name="Antonio M."/>
            <person name="Oren A."/>
            <person name="Chaudhuri R.R."/>
            <person name="La Ragione R."/>
            <person name="Hildebrand F."/>
            <person name="Pallen M.J."/>
        </authorList>
    </citation>
    <scope>NUCLEOTIDE SEQUENCE</scope>
    <source>
        <strain evidence="7">3204</strain>
    </source>
</reference>
<dbReference type="PRINTS" id="PR00131">
    <property type="entry name" value="GLHYDRLASE1"/>
</dbReference>
<dbReference type="InterPro" id="IPR017853">
    <property type="entry name" value="GH"/>
</dbReference>
<dbReference type="InterPro" id="IPR001360">
    <property type="entry name" value="Glyco_hydro_1"/>
</dbReference>
<gene>
    <name evidence="7" type="ORF">H9820_00440</name>
</gene>
<dbReference type="PROSITE" id="PS00572">
    <property type="entry name" value="GLYCOSYL_HYDROL_F1_1"/>
    <property type="match status" value="1"/>
</dbReference>
<evidence type="ECO:0000313" key="7">
    <source>
        <dbReference type="EMBL" id="HIY91395.1"/>
    </source>
</evidence>
<dbReference type="GO" id="GO:0016052">
    <property type="term" value="P:carbohydrate catabolic process"/>
    <property type="evidence" value="ECO:0007669"/>
    <property type="project" value="TreeGrafter"/>
</dbReference>
<keyword evidence="2 6" id="KW-0378">Hydrolase</keyword>
<evidence type="ECO:0000256" key="3">
    <source>
        <dbReference type="ARBA" id="ARBA00023295"/>
    </source>
</evidence>
<evidence type="ECO:0000313" key="8">
    <source>
        <dbReference type="Proteomes" id="UP000824013"/>
    </source>
</evidence>
<comment type="caution">
    <text evidence="7">The sequence shown here is derived from an EMBL/GenBank/DDBJ whole genome shotgun (WGS) entry which is preliminary data.</text>
</comment>
<comment type="similarity">
    <text evidence="1 5">Belongs to the glycosyl hydrolase 1 family.</text>
</comment>
<evidence type="ECO:0000256" key="1">
    <source>
        <dbReference type="ARBA" id="ARBA00010838"/>
    </source>
</evidence>
<dbReference type="PANTHER" id="PTHR10353:SF85">
    <property type="entry name" value="ARYL-PHOSPHO-BETA-D-GLUCOSIDASE BGLA"/>
    <property type="match status" value="1"/>
</dbReference>
<dbReference type="FunFam" id="3.20.20.80:FF:000004">
    <property type="entry name" value="Beta-glucosidase 6-phospho-beta-glucosidase"/>
    <property type="match status" value="1"/>
</dbReference>
<dbReference type="EMBL" id="DXCM01000005">
    <property type="protein sequence ID" value="HIY91395.1"/>
    <property type="molecule type" value="Genomic_DNA"/>
</dbReference>
<dbReference type="NCBIfam" id="NF007154">
    <property type="entry name" value="PRK09589.1"/>
    <property type="match status" value="1"/>
</dbReference>
<dbReference type="Proteomes" id="UP000824013">
    <property type="component" value="Unassembled WGS sequence"/>
</dbReference>
<evidence type="ECO:0000256" key="4">
    <source>
        <dbReference type="PROSITE-ProRule" id="PRU10055"/>
    </source>
</evidence>
<dbReference type="AlphaFoldDB" id="A0A9D2CLZ1"/>
<dbReference type="SUPFAM" id="SSF51445">
    <property type="entry name" value="(Trans)glycosidases"/>
    <property type="match status" value="1"/>
</dbReference>
<keyword evidence="3 6" id="KW-0326">Glycosidase</keyword>
<feature type="active site" description="Nucleophile" evidence="4">
    <location>
        <position position="395"/>
    </location>
</feature>
<dbReference type="GO" id="GO:0008706">
    <property type="term" value="F:6-phospho-beta-glucosidase activity"/>
    <property type="evidence" value="ECO:0007669"/>
    <property type="project" value="UniProtKB-EC"/>
</dbReference>